<sequence>METPPKALTAAIEGLYFPDPPQQLVDNFGGDLEDYRPEVELSAEIVDSFCFYQRIDTQWRTGPGGLIGLDYNVIPTMAELYGIKFDRLLMDDISVMEAVAINVLMRKE</sequence>
<reference evidence="1" key="1">
    <citation type="submission" date="2024-06" db="EMBL/GenBank/DDBJ databases">
        <title>This phage originates from the Bacteriophage catalogue of the Bacteriophage Competence Centre, Department of Microbiology und Biotechnology, Max Rubner-Institut, Kiel, Germany.</title>
        <authorList>
            <person name="Sprotte S."/>
            <person name="Brinks E."/>
            <person name="Hille F."/>
        </authorList>
    </citation>
    <scope>NUCLEOTIDE SEQUENCE</scope>
</reference>
<dbReference type="Pfam" id="PF08809">
    <property type="entry name" value="DUF1799"/>
    <property type="match status" value="1"/>
</dbReference>
<dbReference type="EMBL" id="PP926510">
    <property type="protein sequence ID" value="XDJ01090.1"/>
    <property type="molecule type" value="Genomic_DNA"/>
</dbReference>
<organism evidence="1">
    <name type="scientific">Klebsiella phage PMBT64</name>
    <dbReference type="NCBI Taxonomy" id="3229740"/>
    <lineage>
        <taxon>Viruses</taxon>
        <taxon>Duplodnaviria</taxon>
        <taxon>Heunggongvirae</taxon>
        <taxon>Uroviricota</taxon>
        <taxon>Caudoviricetes</taxon>
    </lineage>
</organism>
<name>A0AB39C369_9CAUD</name>
<evidence type="ECO:0008006" key="2">
    <source>
        <dbReference type="Google" id="ProtNLM"/>
    </source>
</evidence>
<evidence type="ECO:0000313" key="1">
    <source>
        <dbReference type="EMBL" id="XDJ01090.1"/>
    </source>
</evidence>
<proteinExistence type="predicted"/>
<protein>
    <recommendedName>
        <fullName evidence="2">Phage protein</fullName>
    </recommendedName>
</protein>
<dbReference type="InterPro" id="IPR014915">
    <property type="entry name" value="Phage_TLS_TfmB"/>
</dbReference>
<accession>A0AB39C369</accession>